<dbReference type="EMBL" id="JAQQWM010000002">
    <property type="protein sequence ID" value="KAK8077038.1"/>
    <property type="molecule type" value="Genomic_DNA"/>
</dbReference>
<gene>
    <name evidence="1" type="ORF">PG996_003208</name>
</gene>
<keyword evidence="2" id="KW-1185">Reference proteome</keyword>
<dbReference type="Proteomes" id="UP001446871">
    <property type="component" value="Unassembled WGS sequence"/>
</dbReference>
<reference evidence="1 2" key="1">
    <citation type="submission" date="2023-01" db="EMBL/GenBank/DDBJ databases">
        <title>Analysis of 21 Apiospora genomes using comparative genomics revels a genus with tremendous synthesis potential of carbohydrate active enzymes and secondary metabolites.</title>
        <authorList>
            <person name="Sorensen T."/>
        </authorList>
    </citation>
    <scope>NUCLEOTIDE SEQUENCE [LARGE SCALE GENOMIC DNA]</scope>
    <source>
        <strain evidence="1 2">CBS 83171</strain>
    </source>
</reference>
<evidence type="ECO:0000313" key="1">
    <source>
        <dbReference type="EMBL" id="KAK8077038.1"/>
    </source>
</evidence>
<accession>A0ABR1W0M8</accession>
<organism evidence="1 2">
    <name type="scientific">Apiospora saccharicola</name>
    <dbReference type="NCBI Taxonomy" id="335842"/>
    <lineage>
        <taxon>Eukaryota</taxon>
        <taxon>Fungi</taxon>
        <taxon>Dikarya</taxon>
        <taxon>Ascomycota</taxon>
        <taxon>Pezizomycotina</taxon>
        <taxon>Sordariomycetes</taxon>
        <taxon>Xylariomycetidae</taxon>
        <taxon>Amphisphaeriales</taxon>
        <taxon>Apiosporaceae</taxon>
        <taxon>Apiospora</taxon>
    </lineage>
</organism>
<proteinExistence type="predicted"/>
<sequence length="69" mass="7552">MAYSACVSIDDRLVQLARAVARKHRSCANRPRALSTVMRDIYQVCLPPALPIADVAPWTVRNCADVAIA</sequence>
<evidence type="ECO:0000313" key="2">
    <source>
        <dbReference type="Proteomes" id="UP001446871"/>
    </source>
</evidence>
<name>A0ABR1W0M8_9PEZI</name>
<comment type="caution">
    <text evidence="1">The sequence shown here is derived from an EMBL/GenBank/DDBJ whole genome shotgun (WGS) entry which is preliminary data.</text>
</comment>
<protein>
    <submittedName>
        <fullName evidence="1">Uncharacterized protein</fullName>
    </submittedName>
</protein>